<evidence type="ECO:0000313" key="7">
    <source>
        <dbReference type="EMBL" id="PSC70441.1"/>
    </source>
</evidence>
<dbReference type="OrthoDB" id="6105938at2759"/>
<reference evidence="7 8" key="1">
    <citation type="journal article" date="2018" name="Plant J.">
        <title>Genome sequences of Chlorella sorokiniana UTEX 1602 and Micractinium conductrix SAG 241.80: implications to maltose excretion by a green alga.</title>
        <authorList>
            <person name="Arriola M.B."/>
            <person name="Velmurugan N."/>
            <person name="Zhang Y."/>
            <person name="Plunkett M.H."/>
            <person name="Hondzo H."/>
            <person name="Barney B.M."/>
        </authorList>
    </citation>
    <scope>NUCLEOTIDE SEQUENCE [LARGE SCALE GENOMIC DNA]</scope>
    <source>
        <strain evidence="7 8">SAG 241.80</strain>
    </source>
</reference>
<evidence type="ECO:0000256" key="4">
    <source>
        <dbReference type="PROSITE-ProRule" id="PRU00175"/>
    </source>
</evidence>
<name>A0A2P6V8P3_9CHLO</name>
<dbReference type="PANTHER" id="PTHR25465:SF41">
    <property type="entry name" value="E3 UBIQUITIN-PROTEIN LIGASE RNF135"/>
    <property type="match status" value="1"/>
</dbReference>
<organism evidence="7 8">
    <name type="scientific">Micractinium conductrix</name>
    <dbReference type="NCBI Taxonomy" id="554055"/>
    <lineage>
        <taxon>Eukaryota</taxon>
        <taxon>Viridiplantae</taxon>
        <taxon>Chlorophyta</taxon>
        <taxon>core chlorophytes</taxon>
        <taxon>Trebouxiophyceae</taxon>
        <taxon>Chlorellales</taxon>
        <taxon>Chlorellaceae</taxon>
        <taxon>Chlorella clade</taxon>
        <taxon>Micractinium</taxon>
    </lineage>
</organism>
<feature type="compositionally biased region" description="Low complexity" evidence="5">
    <location>
        <begin position="223"/>
        <end position="254"/>
    </location>
</feature>
<evidence type="ECO:0000259" key="6">
    <source>
        <dbReference type="PROSITE" id="PS50089"/>
    </source>
</evidence>
<protein>
    <submittedName>
        <fullName evidence="7">E3 ubiquitin-ligase TRIM39-like</fullName>
    </submittedName>
</protein>
<dbReference type="EMBL" id="LHPF02000020">
    <property type="protein sequence ID" value="PSC70441.1"/>
    <property type="molecule type" value="Genomic_DNA"/>
</dbReference>
<dbReference type="PROSITE" id="PS50089">
    <property type="entry name" value="ZF_RING_2"/>
    <property type="match status" value="1"/>
</dbReference>
<dbReference type="Gene3D" id="3.30.40.10">
    <property type="entry name" value="Zinc/RING finger domain, C3HC4 (zinc finger)"/>
    <property type="match status" value="1"/>
</dbReference>
<gene>
    <name evidence="7" type="ORF">C2E20_6145</name>
</gene>
<feature type="compositionally biased region" description="Low complexity" evidence="5">
    <location>
        <begin position="261"/>
        <end position="273"/>
    </location>
</feature>
<accession>A0A2P6V8P3</accession>
<dbReference type="SMART" id="SM00184">
    <property type="entry name" value="RING"/>
    <property type="match status" value="1"/>
</dbReference>
<dbReference type="GO" id="GO:0008270">
    <property type="term" value="F:zinc ion binding"/>
    <property type="evidence" value="ECO:0007669"/>
    <property type="project" value="UniProtKB-KW"/>
</dbReference>
<dbReference type="STRING" id="554055.A0A2P6V8P3"/>
<dbReference type="Pfam" id="PF00097">
    <property type="entry name" value="zf-C3HC4"/>
    <property type="match status" value="1"/>
</dbReference>
<evidence type="ECO:0000313" key="8">
    <source>
        <dbReference type="Proteomes" id="UP000239649"/>
    </source>
</evidence>
<dbReference type="InterPro" id="IPR051051">
    <property type="entry name" value="E3_ubiq-ligase_TRIM/RNF"/>
</dbReference>
<sequence length="292" mass="30130">MSGLELRLVGAGAFEDIRQLAYRMGATAPQYKPPVTVNKPAQWQLLPESLLERIRAKFTCCLCLDTAVRPASLPCGHTTCRACINRLLTTASAACACPACSAPLPLNLPSLGLNATLKNLSELLLPDECAERGDETPPDQPRPRPMIARVALVSTGGSRTVSIHTTEELPVDGIRSSRAGLGALLGVLEDRWPEGHAWPVRMFARSPAPAAPPAEEVEAAAEAALPAEEAEAAAAPLAEAAAAAEAEAALPAGEGAERAGEGPAAGDAAPAEAPRQEGKKGQQQVAGAAPQV</sequence>
<dbReference type="SUPFAM" id="SSF57850">
    <property type="entry name" value="RING/U-box"/>
    <property type="match status" value="1"/>
</dbReference>
<dbReference type="InterPro" id="IPR013083">
    <property type="entry name" value="Znf_RING/FYVE/PHD"/>
</dbReference>
<proteinExistence type="predicted"/>
<dbReference type="AlphaFoldDB" id="A0A2P6V8P3"/>
<dbReference type="InterPro" id="IPR001841">
    <property type="entry name" value="Znf_RING"/>
</dbReference>
<keyword evidence="3" id="KW-0862">Zinc</keyword>
<evidence type="ECO:0000256" key="5">
    <source>
        <dbReference type="SAM" id="MobiDB-lite"/>
    </source>
</evidence>
<evidence type="ECO:0000256" key="3">
    <source>
        <dbReference type="ARBA" id="ARBA00022833"/>
    </source>
</evidence>
<evidence type="ECO:0000256" key="1">
    <source>
        <dbReference type="ARBA" id="ARBA00022723"/>
    </source>
</evidence>
<dbReference type="CDD" id="cd16551">
    <property type="entry name" value="RING-HC_RNF169"/>
    <property type="match status" value="1"/>
</dbReference>
<feature type="compositionally biased region" description="Low complexity" evidence="5">
    <location>
        <begin position="281"/>
        <end position="292"/>
    </location>
</feature>
<keyword evidence="2 4" id="KW-0863">Zinc-finger</keyword>
<keyword evidence="8" id="KW-1185">Reference proteome</keyword>
<comment type="caution">
    <text evidence="7">The sequence shown here is derived from an EMBL/GenBank/DDBJ whole genome shotgun (WGS) entry which is preliminary data.</text>
</comment>
<dbReference type="Proteomes" id="UP000239649">
    <property type="component" value="Unassembled WGS sequence"/>
</dbReference>
<dbReference type="InterPro" id="IPR018957">
    <property type="entry name" value="Znf_C3HC4_RING-type"/>
</dbReference>
<feature type="domain" description="RING-type" evidence="6">
    <location>
        <begin position="60"/>
        <end position="101"/>
    </location>
</feature>
<evidence type="ECO:0000256" key="2">
    <source>
        <dbReference type="ARBA" id="ARBA00022771"/>
    </source>
</evidence>
<keyword evidence="1" id="KW-0479">Metal-binding</keyword>
<feature type="region of interest" description="Disordered" evidence="5">
    <location>
        <begin position="223"/>
        <end position="292"/>
    </location>
</feature>
<dbReference type="PANTHER" id="PTHR25465">
    <property type="entry name" value="B-BOX DOMAIN CONTAINING"/>
    <property type="match status" value="1"/>
</dbReference>
<dbReference type="GO" id="GO:0016874">
    <property type="term" value="F:ligase activity"/>
    <property type="evidence" value="ECO:0007669"/>
    <property type="project" value="UniProtKB-KW"/>
</dbReference>